<dbReference type="PANTHER" id="PTHR43316:SF3">
    <property type="entry name" value="HALOACID DEHALOGENASE, TYPE II (AFU_ORTHOLOGUE AFUA_2G07750)-RELATED"/>
    <property type="match status" value="1"/>
</dbReference>
<dbReference type="InterPro" id="IPR006328">
    <property type="entry name" value="2-HAD"/>
</dbReference>
<dbReference type="Pfam" id="PF00702">
    <property type="entry name" value="Hydrolase"/>
    <property type="match status" value="1"/>
</dbReference>
<comment type="caution">
    <text evidence="3">The sequence shown here is derived from an EMBL/GenBank/DDBJ whole genome shotgun (WGS) entry which is preliminary data.</text>
</comment>
<dbReference type="CDD" id="cd02588">
    <property type="entry name" value="HAD_L2-DEX"/>
    <property type="match status" value="1"/>
</dbReference>
<evidence type="ECO:0000313" key="4">
    <source>
        <dbReference type="Proteomes" id="UP001597131"/>
    </source>
</evidence>
<evidence type="ECO:0000256" key="1">
    <source>
        <dbReference type="ARBA" id="ARBA00008106"/>
    </source>
</evidence>
<gene>
    <name evidence="3" type="ORF">ACFQ3Q_07180</name>
</gene>
<organism evidence="3 4">
    <name type="scientific">Salegentibacter chungangensis</name>
    <dbReference type="NCBI Taxonomy" id="1335724"/>
    <lineage>
        <taxon>Bacteria</taxon>
        <taxon>Pseudomonadati</taxon>
        <taxon>Bacteroidota</taxon>
        <taxon>Flavobacteriia</taxon>
        <taxon>Flavobacteriales</taxon>
        <taxon>Flavobacteriaceae</taxon>
        <taxon>Salegentibacter</taxon>
    </lineage>
</organism>
<comment type="similarity">
    <text evidence="1">Belongs to the HAD-like hydrolase superfamily. S-2-haloalkanoic acid dehalogenase family.</text>
</comment>
<evidence type="ECO:0000256" key="2">
    <source>
        <dbReference type="ARBA" id="ARBA00022801"/>
    </source>
</evidence>
<dbReference type="InterPro" id="IPR051540">
    <property type="entry name" value="S-2-haloacid_dehalogenase"/>
</dbReference>
<protein>
    <submittedName>
        <fullName evidence="3">Haloacid dehalogenase type II</fullName>
    </submittedName>
</protein>
<dbReference type="InterPro" id="IPR006439">
    <property type="entry name" value="HAD-SF_hydro_IA"/>
</dbReference>
<dbReference type="Gene3D" id="1.10.150.240">
    <property type="entry name" value="Putative phosphatase, domain 2"/>
    <property type="match status" value="1"/>
</dbReference>
<name>A0ABW3NP55_9FLAO</name>
<dbReference type="RefSeq" id="WP_380744333.1">
    <property type="nucleotide sequence ID" value="NZ_JBHTLI010000001.1"/>
</dbReference>
<reference evidence="4" key="1">
    <citation type="journal article" date="2019" name="Int. J. Syst. Evol. Microbiol.">
        <title>The Global Catalogue of Microorganisms (GCM) 10K type strain sequencing project: providing services to taxonomists for standard genome sequencing and annotation.</title>
        <authorList>
            <consortium name="The Broad Institute Genomics Platform"/>
            <consortium name="The Broad Institute Genome Sequencing Center for Infectious Disease"/>
            <person name="Wu L."/>
            <person name="Ma J."/>
        </authorList>
    </citation>
    <scope>NUCLEOTIDE SEQUENCE [LARGE SCALE GENOMIC DNA]</scope>
    <source>
        <strain evidence="4">CCUG 64793</strain>
    </source>
</reference>
<dbReference type="PANTHER" id="PTHR43316">
    <property type="entry name" value="HYDROLASE, HALOACID DELAHOGENASE-RELATED"/>
    <property type="match status" value="1"/>
</dbReference>
<dbReference type="Proteomes" id="UP001597131">
    <property type="component" value="Unassembled WGS sequence"/>
</dbReference>
<dbReference type="Gene3D" id="3.40.50.1000">
    <property type="entry name" value="HAD superfamily/HAD-like"/>
    <property type="match status" value="1"/>
</dbReference>
<sequence>MKPKPELLIFDVNETLLDMSPLKDAVNRAFGNELAFEVWFPTLLQYSLVESITENYNDFSSIALATLEMTAEKFGAEVSESELKSVLSLVKELPPHPEVPAALKMLKDSGFRMIALTNGKPDVAEAQLKFAEIDMHFEETLSVEEAGKYKPHPGPYNYVLQKTGISREKAMMVAAHGWDITGAKRNGMQTAFIKRVGKSEYPLAGKADLLAASCLELAEMLIDRKA</sequence>
<dbReference type="InterPro" id="IPR036412">
    <property type="entry name" value="HAD-like_sf"/>
</dbReference>
<dbReference type="EMBL" id="JBHTLI010000001">
    <property type="protein sequence ID" value="MFD1095523.1"/>
    <property type="molecule type" value="Genomic_DNA"/>
</dbReference>
<dbReference type="NCBIfam" id="TIGR01493">
    <property type="entry name" value="HAD-SF-IA-v2"/>
    <property type="match status" value="1"/>
</dbReference>
<dbReference type="SUPFAM" id="SSF56784">
    <property type="entry name" value="HAD-like"/>
    <property type="match status" value="1"/>
</dbReference>
<keyword evidence="4" id="KW-1185">Reference proteome</keyword>
<dbReference type="SFLD" id="SFLDS00003">
    <property type="entry name" value="Haloacid_Dehalogenase"/>
    <property type="match status" value="1"/>
</dbReference>
<dbReference type="NCBIfam" id="TIGR01428">
    <property type="entry name" value="HAD_type_II"/>
    <property type="match status" value="1"/>
</dbReference>
<proteinExistence type="inferred from homology"/>
<evidence type="ECO:0000313" key="3">
    <source>
        <dbReference type="EMBL" id="MFD1095523.1"/>
    </source>
</evidence>
<dbReference type="InterPro" id="IPR023214">
    <property type="entry name" value="HAD_sf"/>
</dbReference>
<dbReference type="SFLD" id="SFLDG01129">
    <property type="entry name" value="C1.5:_HAD__Beta-PGM__Phosphata"/>
    <property type="match status" value="1"/>
</dbReference>
<keyword evidence="2" id="KW-0378">Hydrolase</keyword>
<dbReference type="InterPro" id="IPR023198">
    <property type="entry name" value="PGP-like_dom2"/>
</dbReference>
<accession>A0ABW3NP55</accession>